<dbReference type="Proteomes" id="UP000824094">
    <property type="component" value="Unassembled WGS sequence"/>
</dbReference>
<dbReference type="PANTHER" id="PTHR30383:SF5">
    <property type="entry name" value="SGNH HYDROLASE-TYPE ESTERASE DOMAIN-CONTAINING PROTEIN"/>
    <property type="match status" value="1"/>
</dbReference>
<gene>
    <name evidence="3" type="ORF">IAB05_03565</name>
</gene>
<comment type="caution">
    <text evidence="3">The sequence shown here is derived from an EMBL/GenBank/DDBJ whole genome shotgun (WGS) entry which is preliminary data.</text>
</comment>
<evidence type="ECO:0000259" key="2">
    <source>
        <dbReference type="Pfam" id="PF13472"/>
    </source>
</evidence>
<evidence type="ECO:0000313" key="4">
    <source>
        <dbReference type="Proteomes" id="UP000824094"/>
    </source>
</evidence>
<reference evidence="3" key="2">
    <citation type="journal article" date="2021" name="PeerJ">
        <title>Extensive microbial diversity within the chicken gut microbiome revealed by metagenomics and culture.</title>
        <authorList>
            <person name="Gilroy R."/>
            <person name="Ravi A."/>
            <person name="Getino M."/>
            <person name="Pursley I."/>
            <person name="Horton D.L."/>
            <person name="Alikhan N.F."/>
            <person name="Baker D."/>
            <person name="Gharbi K."/>
            <person name="Hall N."/>
            <person name="Watson M."/>
            <person name="Adriaenssens E.M."/>
            <person name="Foster-Nyarko E."/>
            <person name="Jarju S."/>
            <person name="Secka A."/>
            <person name="Antonio M."/>
            <person name="Oren A."/>
            <person name="Chaudhuri R.R."/>
            <person name="La Ragione R."/>
            <person name="Hildebrand F."/>
            <person name="Pallen M.J."/>
        </authorList>
    </citation>
    <scope>NUCLEOTIDE SEQUENCE</scope>
    <source>
        <strain evidence="3">18911</strain>
    </source>
</reference>
<dbReference type="Pfam" id="PF13472">
    <property type="entry name" value="Lipase_GDSL_2"/>
    <property type="match status" value="1"/>
</dbReference>
<name>A0A9D1SHR6_9FIRM</name>
<feature type="domain" description="SGNH hydrolase-type esterase" evidence="2">
    <location>
        <begin position="64"/>
        <end position="225"/>
    </location>
</feature>
<sequence length="241" mass="27132">MKRYERFSERLALAVAMIVLIMFIVVMGGAAFKRFRSGENVYHDFKVAQFARENADEPKGGVVFVGDSITDFCDLDKYYPGLDAVNRGIAGDLTIGLQRRMNESIFDLEPRLVVLLIGVNDLGRRYKPDAVVKNIFDIISEIREVLPDTEIILQSVYPVNEKWGKAYFKRVAPGVIEVNNALSAGEAEYGYTYVDVYSELVDERGSLPDDLTEDGLHPNAECYEIISAFLYPKILEVLNKA</sequence>
<dbReference type="InterPro" id="IPR036514">
    <property type="entry name" value="SGNH_hydro_sf"/>
</dbReference>
<evidence type="ECO:0000256" key="1">
    <source>
        <dbReference type="SAM" id="Phobius"/>
    </source>
</evidence>
<keyword evidence="1" id="KW-0812">Transmembrane</keyword>
<dbReference type="InterPro" id="IPR013830">
    <property type="entry name" value="SGNH_hydro"/>
</dbReference>
<proteinExistence type="predicted"/>
<reference evidence="3" key="1">
    <citation type="submission" date="2020-10" db="EMBL/GenBank/DDBJ databases">
        <authorList>
            <person name="Gilroy R."/>
        </authorList>
    </citation>
    <scope>NUCLEOTIDE SEQUENCE</scope>
    <source>
        <strain evidence="3">18911</strain>
    </source>
</reference>
<organism evidence="3 4">
    <name type="scientific">Candidatus Stercoripulliclostridium merdigallinarum</name>
    <dbReference type="NCBI Taxonomy" id="2840951"/>
    <lineage>
        <taxon>Bacteria</taxon>
        <taxon>Bacillati</taxon>
        <taxon>Bacillota</taxon>
        <taxon>Clostridia</taxon>
        <taxon>Eubacteriales</taxon>
        <taxon>Candidatus Stercoripulliclostridium</taxon>
    </lineage>
</organism>
<keyword evidence="1" id="KW-1133">Transmembrane helix</keyword>
<dbReference type="AlphaFoldDB" id="A0A9D1SHR6"/>
<accession>A0A9D1SHR6</accession>
<dbReference type="Gene3D" id="3.40.50.1110">
    <property type="entry name" value="SGNH hydrolase"/>
    <property type="match status" value="1"/>
</dbReference>
<dbReference type="InterPro" id="IPR051532">
    <property type="entry name" value="Ester_Hydrolysis_Enzymes"/>
</dbReference>
<protein>
    <submittedName>
        <fullName evidence="3">Lysophospholipase</fullName>
    </submittedName>
</protein>
<dbReference type="PANTHER" id="PTHR30383">
    <property type="entry name" value="THIOESTERASE 1/PROTEASE 1/LYSOPHOSPHOLIPASE L1"/>
    <property type="match status" value="1"/>
</dbReference>
<dbReference type="SUPFAM" id="SSF52266">
    <property type="entry name" value="SGNH hydrolase"/>
    <property type="match status" value="1"/>
</dbReference>
<feature type="transmembrane region" description="Helical" evidence="1">
    <location>
        <begin position="12"/>
        <end position="32"/>
    </location>
</feature>
<evidence type="ECO:0000313" key="3">
    <source>
        <dbReference type="EMBL" id="HIU60455.1"/>
    </source>
</evidence>
<dbReference type="GO" id="GO:0004622">
    <property type="term" value="F:phosphatidylcholine lysophospholipase activity"/>
    <property type="evidence" value="ECO:0007669"/>
    <property type="project" value="TreeGrafter"/>
</dbReference>
<keyword evidence="1" id="KW-0472">Membrane</keyword>
<dbReference type="EMBL" id="DVNF01000106">
    <property type="protein sequence ID" value="HIU60455.1"/>
    <property type="molecule type" value="Genomic_DNA"/>
</dbReference>